<accession>A0ACC7P166</accession>
<reference evidence="1" key="1">
    <citation type="submission" date="2024-12" db="EMBL/GenBank/DDBJ databases">
        <authorList>
            <person name="Wu N."/>
        </authorList>
    </citation>
    <scope>NUCLEOTIDE SEQUENCE</scope>
    <source>
        <strain evidence="1">P15</strain>
    </source>
</reference>
<comment type="caution">
    <text evidence="1">The sequence shown here is derived from an EMBL/GenBank/DDBJ whole genome shotgun (WGS) entry which is preliminary data.</text>
</comment>
<gene>
    <name evidence="1" type="ORF">ACI1P1_20815</name>
</gene>
<proteinExistence type="predicted"/>
<keyword evidence="1" id="KW-0378">Hydrolase</keyword>
<keyword evidence="2" id="KW-1185">Reference proteome</keyword>
<name>A0ACC7P166_9BACL</name>
<organism evidence="1 2">
    <name type="scientific">Paenibacillus mesotrionivorans</name>
    <dbReference type="NCBI Taxonomy" id="3160968"/>
    <lineage>
        <taxon>Bacteria</taxon>
        <taxon>Bacillati</taxon>
        <taxon>Bacillota</taxon>
        <taxon>Bacilli</taxon>
        <taxon>Bacillales</taxon>
        <taxon>Paenibacillaceae</taxon>
        <taxon>Paenibacillus</taxon>
    </lineage>
</organism>
<dbReference type="Proteomes" id="UP001631969">
    <property type="component" value="Unassembled WGS sequence"/>
</dbReference>
<sequence length="346" mass="39681">MLYIFRAEVAQLEELTGQRLKHDIITGTGMVLVPAGTVLNQEHLRLLRLHRISAEELRFSEERPQPMFPTAETVKQAADYSKHMFQQIRLKKKIPLLDIKHEFIPLVRQAAEDPDLFRLFETVRAKDEYTHQHNVGVSVLSTMLGKWCKLDEQELNLLALGATLHDVGKIRIPDDILNKPGKLTASEFEEMKRHTIYGYEMLKEVVGLNPRVAFMALQHHERDDGSGYPLKLKGPQIDKLSRIVAVADVFHAMSSNRPYHTPLPFHELISQMRLGIFGELDPHMVSLFLKNLLGSMIGKQVLLSDGRYGEVVYINPHEETYPLVKVDNLFVDLSRERNLRISKIII</sequence>
<dbReference type="EMBL" id="JBJURJ010000014">
    <property type="protein sequence ID" value="MFM9330738.1"/>
    <property type="molecule type" value="Genomic_DNA"/>
</dbReference>
<dbReference type="EC" id="3.1.4.-" evidence="1"/>
<evidence type="ECO:0000313" key="1">
    <source>
        <dbReference type="EMBL" id="MFM9330738.1"/>
    </source>
</evidence>
<evidence type="ECO:0000313" key="2">
    <source>
        <dbReference type="Proteomes" id="UP001631969"/>
    </source>
</evidence>
<protein>
    <submittedName>
        <fullName evidence="1">HD-GYP domain-containing protein</fullName>
        <ecNumber evidence="1">3.1.4.-</ecNumber>
    </submittedName>
</protein>